<name>A0A168DI14_9EURO</name>
<keyword evidence="10 13" id="KW-0786">Thiamine pyrophosphate</keyword>
<feature type="domain" description="Thiamine pyrophosphate enzyme N-terminal TPP-binding" evidence="16">
    <location>
        <begin position="3"/>
        <end position="108"/>
    </location>
</feature>
<evidence type="ECO:0000313" key="17">
    <source>
        <dbReference type="EMBL" id="KZZ97765.1"/>
    </source>
</evidence>
<comment type="similarity">
    <text evidence="4 13">Belongs to the TPP enzyme family.</text>
</comment>
<feature type="domain" description="Thiamine pyrophosphate enzyme TPP-binding" evidence="15">
    <location>
        <begin position="402"/>
        <end position="530"/>
    </location>
</feature>
<dbReference type="CDD" id="cd07038">
    <property type="entry name" value="TPP_PYR_PDC_IPDC_like"/>
    <property type="match status" value="1"/>
</dbReference>
<keyword evidence="9 12" id="KW-0460">Magnesium</keyword>
<dbReference type="InterPro" id="IPR012000">
    <property type="entry name" value="Thiamin_PyroP_enz_cen_dom"/>
</dbReference>
<dbReference type="GO" id="GO:0005829">
    <property type="term" value="C:cytosol"/>
    <property type="evidence" value="ECO:0007669"/>
    <property type="project" value="TreeGrafter"/>
</dbReference>
<accession>A0A168DI14</accession>
<feature type="binding site" evidence="12">
    <location>
        <position position="437"/>
    </location>
    <ligand>
        <name>Mg(2+)</name>
        <dbReference type="ChEBI" id="CHEBI:18420"/>
    </ligand>
</feature>
<dbReference type="OrthoDB" id="3970464at2759"/>
<comment type="catalytic activity">
    <reaction evidence="1">
        <text>a 2-oxocarboxylate + H(+) = an aldehyde + CO2</text>
        <dbReference type="Rhea" id="RHEA:11628"/>
        <dbReference type="ChEBI" id="CHEBI:15378"/>
        <dbReference type="ChEBI" id="CHEBI:16526"/>
        <dbReference type="ChEBI" id="CHEBI:17478"/>
        <dbReference type="ChEBI" id="CHEBI:35179"/>
        <dbReference type="EC" id="4.1.1.1"/>
    </reaction>
</comment>
<dbReference type="GO" id="GO:0000949">
    <property type="term" value="P:aromatic amino acid family catabolic process to alcohol via Ehrlich pathway"/>
    <property type="evidence" value="ECO:0007669"/>
    <property type="project" value="TreeGrafter"/>
</dbReference>
<dbReference type="InterPro" id="IPR012110">
    <property type="entry name" value="PDC/IPDC-like"/>
</dbReference>
<dbReference type="FunFam" id="3.40.50.1220:FF:000009">
    <property type="entry name" value="Pyruvate decarboxylase 1"/>
    <property type="match status" value="1"/>
</dbReference>
<feature type="binding site" evidence="12">
    <location>
        <position position="464"/>
    </location>
    <ligand>
        <name>Mg(2+)</name>
        <dbReference type="ChEBI" id="CHEBI:18420"/>
    </ligand>
</feature>
<reference evidence="17 18" key="1">
    <citation type="journal article" date="2016" name="Genome Biol. Evol.">
        <title>Divergent and convergent evolution of fungal pathogenicity.</title>
        <authorList>
            <person name="Shang Y."/>
            <person name="Xiao G."/>
            <person name="Zheng P."/>
            <person name="Cen K."/>
            <person name="Zhan S."/>
            <person name="Wang C."/>
        </authorList>
    </citation>
    <scope>NUCLEOTIDE SEQUENCE [LARGE SCALE GENOMIC DNA]</scope>
    <source>
        <strain evidence="17 18">ARSEF 7405</strain>
    </source>
</reference>
<dbReference type="Pfam" id="PF02775">
    <property type="entry name" value="TPP_enzyme_C"/>
    <property type="match status" value="1"/>
</dbReference>
<dbReference type="VEuPathDB" id="FungiDB:AAP_00026"/>
<sequence length="559" mass="60875">MTTVGAYLATRLAQIGVRRHFVVPGDYNLVLLDKLEGHPDLSEINCTNELNCAMAAEGYARAVGISACVVTFSVGAFSAFNGVGSAYGEGLPLILIVGSPNTNDVCSKHLLHHSIGTRDFNYELEMAKHITCAAVHIQRASEAPRLIDEAIHESIKTRKPCYIEVPTNLANQPCALPGPPSAILSVCSSDAKALQESSAKAAEFINSFKKVTILVGSDVRSGNAEKEVIKLAESMGCGVAVTADAKSFFPEDHPQFVGIYWGEVGSRCSKAIIDWSDAVICIGTVFTDYSTVGWSGLPAAKLLTIELRRVEFPQHDYLHVNMADFLASLATQVDKKPATLVEYHRLKPDEPLIPESKPEEKLTRKELQRQVHALVTPNTTLFVDTGDSWFNGVHMTLPRGARFEIEMQWGHIGWSVPACLGYSAGVPERQIICMVGDGSFQVTAQELANAVRMNLPIIFILINNNGYTIEVEIHDGLYNNIQGWDYSAIIECFNNETGHGKGWKARTAGELAAAIKAAKQHKNGPSLIECVINRDDCSKELITWGHLVAKANAKPPADH</sequence>
<dbReference type="InterPro" id="IPR047214">
    <property type="entry name" value="TPP_PDC_IPDC"/>
</dbReference>
<dbReference type="PANTHER" id="PTHR43452:SF1">
    <property type="entry name" value="PYRUVATE DECARBOXYLASE C186.09-RELATED"/>
    <property type="match status" value="1"/>
</dbReference>
<dbReference type="SUPFAM" id="SSF52518">
    <property type="entry name" value="Thiamin diphosphate-binding fold (THDP-binding)"/>
    <property type="match status" value="2"/>
</dbReference>
<dbReference type="SUPFAM" id="SSF52467">
    <property type="entry name" value="DHS-like NAD/FAD-binding domain"/>
    <property type="match status" value="1"/>
</dbReference>
<dbReference type="GO" id="GO:0004737">
    <property type="term" value="F:pyruvate decarboxylase activity"/>
    <property type="evidence" value="ECO:0007669"/>
    <property type="project" value="UniProtKB-EC"/>
</dbReference>
<comment type="caution">
    <text evidence="17">The sequence shown here is derived from an EMBL/GenBank/DDBJ whole genome shotgun (WGS) entry which is preliminary data.</text>
</comment>
<dbReference type="Gene3D" id="3.40.50.1220">
    <property type="entry name" value="TPP-binding domain"/>
    <property type="match status" value="1"/>
</dbReference>
<keyword evidence="11" id="KW-0456">Lyase</keyword>
<organism evidence="17 18">
    <name type="scientific">Ascosphaera apis ARSEF 7405</name>
    <dbReference type="NCBI Taxonomy" id="392613"/>
    <lineage>
        <taxon>Eukaryota</taxon>
        <taxon>Fungi</taxon>
        <taxon>Dikarya</taxon>
        <taxon>Ascomycota</taxon>
        <taxon>Pezizomycotina</taxon>
        <taxon>Eurotiomycetes</taxon>
        <taxon>Eurotiomycetidae</taxon>
        <taxon>Onygenales</taxon>
        <taxon>Ascosphaeraceae</taxon>
        <taxon>Ascosphaera</taxon>
    </lineage>
</organism>
<evidence type="ECO:0000256" key="9">
    <source>
        <dbReference type="ARBA" id="ARBA00022842"/>
    </source>
</evidence>
<proteinExistence type="inferred from homology"/>
<dbReference type="InterPro" id="IPR011766">
    <property type="entry name" value="TPP_enzyme_TPP-bd"/>
</dbReference>
<evidence type="ECO:0000256" key="13">
    <source>
        <dbReference type="RuleBase" id="RU362132"/>
    </source>
</evidence>
<dbReference type="FunFam" id="3.40.50.970:FF:000024">
    <property type="entry name" value="Pyruvate decarboxylase isozyme"/>
    <property type="match status" value="1"/>
</dbReference>
<dbReference type="InterPro" id="IPR012001">
    <property type="entry name" value="Thiamin_PyroP_enz_TPP-bd_dom"/>
</dbReference>
<dbReference type="InterPro" id="IPR047213">
    <property type="entry name" value="TPP_PYR_PDC_IPDC-like"/>
</dbReference>
<protein>
    <recommendedName>
        <fullName evidence="6">Pyruvate decarboxylase</fullName>
        <ecNumber evidence="5">4.1.1.1</ecNumber>
    </recommendedName>
</protein>
<dbReference type="PANTHER" id="PTHR43452">
    <property type="entry name" value="PYRUVATE DECARBOXYLASE"/>
    <property type="match status" value="1"/>
</dbReference>
<evidence type="ECO:0000256" key="7">
    <source>
        <dbReference type="ARBA" id="ARBA00022723"/>
    </source>
</evidence>
<comment type="cofactor">
    <cofactor evidence="12">
        <name>Mg(2+)</name>
        <dbReference type="ChEBI" id="CHEBI:18420"/>
    </cofactor>
    <text evidence="12">Binds 1 Mg(2+) per subunit.</text>
</comment>
<gene>
    <name evidence="17" type="ORF">AAP_00026</name>
</gene>
<dbReference type="Gene3D" id="3.40.50.970">
    <property type="match status" value="2"/>
</dbReference>
<dbReference type="CDD" id="cd02005">
    <property type="entry name" value="TPP_PDC_IPDC"/>
    <property type="match status" value="1"/>
</dbReference>
<comment type="cofactor">
    <cofactor evidence="2">
        <name>a metal cation</name>
        <dbReference type="ChEBI" id="CHEBI:25213"/>
    </cofactor>
</comment>
<dbReference type="GO" id="GO:0000287">
    <property type="term" value="F:magnesium ion binding"/>
    <property type="evidence" value="ECO:0007669"/>
    <property type="project" value="InterPro"/>
</dbReference>
<evidence type="ECO:0000256" key="3">
    <source>
        <dbReference type="ARBA" id="ARBA00001964"/>
    </source>
</evidence>
<evidence type="ECO:0000256" key="4">
    <source>
        <dbReference type="ARBA" id="ARBA00007812"/>
    </source>
</evidence>
<evidence type="ECO:0000256" key="11">
    <source>
        <dbReference type="ARBA" id="ARBA00023239"/>
    </source>
</evidence>
<evidence type="ECO:0000259" key="14">
    <source>
        <dbReference type="Pfam" id="PF00205"/>
    </source>
</evidence>
<dbReference type="InterPro" id="IPR029061">
    <property type="entry name" value="THDP-binding"/>
</dbReference>
<keyword evidence="17" id="KW-0670">Pyruvate</keyword>
<keyword evidence="8" id="KW-0210">Decarboxylase</keyword>
<feature type="domain" description="Thiamine pyrophosphate enzyme central" evidence="14">
    <location>
        <begin position="199"/>
        <end position="316"/>
    </location>
</feature>
<dbReference type="PROSITE" id="PS00187">
    <property type="entry name" value="TPP_ENZYMES"/>
    <property type="match status" value="1"/>
</dbReference>
<keyword evidence="18" id="KW-1185">Reference proteome</keyword>
<evidence type="ECO:0000259" key="16">
    <source>
        <dbReference type="Pfam" id="PF02776"/>
    </source>
</evidence>
<evidence type="ECO:0000256" key="5">
    <source>
        <dbReference type="ARBA" id="ARBA00013202"/>
    </source>
</evidence>
<evidence type="ECO:0000256" key="6">
    <source>
        <dbReference type="ARBA" id="ARBA00014422"/>
    </source>
</evidence>
<evidence type="ECO:0000313" key="18">
    <source>
        <dbReference type="Proteomes" id="UP000242877"/>
    </source>
</evidence>
<dbReference type="EMBL" id="AZGZ01000001">
    <property type="protein sequence ID" value="KZZ97765.1"/>
    <property type="molecule type" value="Genomic_DNA"/>
</dbReference>
<evidence type="ECO:0000256" key="8">
    <source>
        <dbReference type="ARBA" id="ARBA00022793"/>
    </source>
</evidence>
<dbReference type="GO" id="GO:0030976">
    <property type="term" value="F:thiamine pyrophosphate binding"/>
    <property type="evidence" value="ECO:0007669"/>
    <property type="project" value="InterPro"/>
</dbReference>
<dbReference type="AlphaFoldDB" id="A0A168DI14"/>
<keyword evidence="7 12" id="KW-0479">Metal-binding</keyword>
<feature type="binding site" evidence="12">
    <location>
        <position position="466"/>
    </location>
    <ligand>
        <name>Mg(2+)</name>
        <dbReference type="ChEBI" id="CHEBI:18420"/>
    </ligand>
</feature>
<evidence type="ECO:0000256" key="2">
    <source>
        <dbReference type="ARBA" id="ARBA00001920"/>
    </source>
</evidence>
<dbReference type="InterPro" id="IPR029035">
    <property type="entry name" value="DHS-like_NAD/FAD-binding_dom"/>
</dbReference>
<dbReference type="Pfam" id="PF02776">
    <property type="entry name" value="TPP_enzyme_N"/>
    <property type="match status" value="1"/>
</dbReference>
<comment type="cofactor">
    <cofactor evidence="3">
        <name>thiamine diphosphate</name>
        <dbReference type="ChEBI" id="CHEBI:58937"/>
    </cofactor>
</comment>
<dbReference type="FunFam" id="3.40.50.970:FF:000019">
    <property type="entry name" value="Pyruvate decarboxylase isozyme"/>
    <property type="match status" value="1"/>
</dbReference>
<evidence type="ECO:0000256" key="12">
    <source>
        <dbReference type="PIRSR" id="PIRSR036565-2"/>
    </source>
</evidence>
<evidence type="ECO:0000256" key="10">
    <source>
        <dbReference type="ARBA" id="ARBA00023052"/>
    </source>
</evidence>
<evidence type="ECO:0000256" key="1">
    <source>
        <dbReference type="ARBA" id="ARBA00001041"/>
    </source>
</evidence>
<dbReference type="InterPro" id="IPR000399">
    <property type="entry name" value="TPP-bd_CS"/>
</dbReference>
<evidence type="ECO:0000259" key="15">
    <source>
        <dbReference type="Pfam" id="PF02775"/>
    </source>
</evidence>
<dbReference type="Proteomes" id="UP000242877">
    <property type="component" value="Unassembled WGS sequence"/>
</dbReference>
<dbReference type="Pfam" id="PF00205">
    <property type="entry name" value="TPP_enzyme_M"/>
    <property type="match status" value="1"/>
</dbReference>
<dbReference type="PIRSF" id="PIRSF036565">
    <property type="entry name" value="Pyruvt_ip_decrb"/>
    <property type="match status" value="1"/>
</dbReference>
<dbReference type="EC" id="4.1.1.1" evidence="5"/>